<dbReference type="InterPro" id="IPR043130">
    <property type="entry name" value="CDP-OH_PTrfase_TM_dom"/>
</dbReference>
<evidence type="ECO:0000256" key="2">
    <source>
        <dbReference type="ARBA" id="ARBA00001946"/>
    </source>
</evidence>
<dbReference type="WBParaSite" id="SSTP_0000462200.1">
    <property type="protein sequence ID" value="SSTP_0000462200.1"/>
    <property type="gene ID" value="SSTP_0000462200"/>
</dbReference>
<keyword evidence="11 20" id="KW-1133">Transmembrane helix</keyword>
<comment type="similarity">
    <text evidence="4 18 19">Belongs to the CDP-alcohol phosphatidyltransferase class-I family.</text>
</comment>
<feature type="transmembrane region" description="Helical" evidence="20">
    <location>
        <begin position="32"/>
        <end position="50"/>
    </location>
</feature>
<dbReference type="GO" id="GO:0005794">
    <property type="term" value="C:Golgi apparatus"/>
    <property type="evidence" value="ECO:0007669"/>
    <property type="project" value="TreeGrafter"/>
</dbReference>
<evidence type="ECO:0000256" key="7">
    <source>
        <dbReference type="ARBA" id="ARBA00022679"/>
    </source>
</evidence>
<evidence type="ECO:0000256" key="18">
    <source>
        <dbReference type="PIRNR" id="PIRNR000848"/>
    </source>
</evidence>
<dbReference type="PIRSF" id="PIRSF000848">
    <property type="entry name" value="CDP_diag_ino_3_P"/>
    <property type="match status" value="1"/>
</dbReference>
<feature type="transmembrane region" description="Helical" evidence="20">
    <location>
        <begin position="71"/>
        <end position="88"/>
    </location>
</feature>
<keyword evidence="7 18" id="KW-0808">Transferase</keyword>
<dbReference type="InterPro" id="IPR014387">
    <property type="entry name" value="CDP_diag_ino_3_P_euk"/>
</dbReference>
<dbReference type="PANTHER" id="PTHR15362">
    <property type="entry name" value="PHOSPHATIDYLINOSITOL SYNTHASE"/>
    <property type="match status" value="1"/>
</dbReference>
<evidence type="ECO:0000256" key="3">
    <source>
        <dbReference type="ARBA" id="ARBA00004141"/>
    </source>
</evidence>
<protein>
    <recommendedName>
        <fullName evidence="17 18">CDP-diacylglycerol--inositol 3-phosphatidyltransferase</fullName>
        <ecNumber evidence="5 18">2.7.8.11</ecNumber>
    </recommendedName>
</protein>
<organism evidence="22">
    <name type="scientific">Strongyloides stercoralis</name>
    <name type="common">Threadworm</name>
    <dbReference type="NCBI Taxonomy" id="6248"/>
    <lineage>
        <taxon>Eukaryota</taxon>
        <taxon>Metazoa</taxon>
        <taxon>Ecdysozoa</taxon>
        <taxon>Nematoda</taxon>
        <taxon>Chromadorea</taxon>
        <taxon>Rhabditida</taxon>
        <taxon>Tylenchina</taxon>
        <taxon>Panagrolaimomorpha</taxon>
        <taxon>Strongyloidoidea</taxon>
        <taxon>Strongyloididae</taxon>
        <taxon>Strongyloides</taxon>
    </lineage>
</organism>
<evidence type="ECO:0000256" key="11">
    <source>
        <dbReference type="ARBA" id="ARBA00022989"/>
    </source>
</evidence>
<evidence type="ECO:0000256" key="12">
    <source>
        <dbReference type="ARBA" id="ARBA00023098"/>
    </source>
</evidence>
<evidence type="ECO:0000256" key="9">
    <source>
        <dbReference type="ARBA" id="ARBA00022723"/>
    </source>
</evidence>
<sequence length="208" mass="23617">MVTSRDVFLFYPNLLGYGRIILAILSFMTMRFYPLLTAFLYATSGFLDALDGHLARTYNQSSRFGAMLDQLTDRCTFMALLMCLSVFYPSWTFFFQMVAIIDIASHWLHLHATDLTGKTSHKSSDNPILNLYYTSKATLFLMCLGNEAFFGFLYLIYFFNGPTFLSISMLKIFSVLLFPVAAIKSGISIVHLITASQTVTEHDAKTHR</sequence>
<evidence type="ECO:0000256" key="8">
    <source>
        <dbReference type="ARBA" id="ARBA00022692"/>
    </source>
</evidence>
<evidence type="ECO:0000256" key="20">
    <source>
        <dbReference type="SAM" id="Phobius"/>
    </source>
</evidence>
<dbReference type="Proteomes" id="UP000035681">
    <property type="component" value="Unplaced"/>
</dbReference>
<keyword evidence="6 18" id="KW-0444">Lipid biosynthesis</keyword>
<dbReference type="STRING" id="6248.A0A0K0E539"/>
<evidence type="ECO:0000256" key="4">
    <source>
        <dbReference type="ARBA" id="ARBA00010441"/>
    </source>
</evidence>
<evidence type="ECO:0000256" key="14">
    <source>
        <dbReference type="ARBA" id="ARBA00023209"/>
    </source>
</evidence>
<comment type="cofactor">
    <cofactor evidence="1">
        <name>Mn(2+)</name>
        <dbReference type="ChEBI" id="CHEBI:29035"/>
    </cofactor>
</comment>
<keyword evidence="14 18" id="KW-0594">Phospholipid biosynthesis</keyword>
<dbReference type="FunFam" id="1.20.120.1760:FF:000003">
    <property type="entry name" value="CDP-diacylglycerol--inositol 3-phosphatidyltransferase"/>
    <property type="match status" value="1"/>
</dbReference>
<evidence type="ECO:0000256" key="19">
    <source>
        <dbReference type="RuleBase" id="RU003750"/>
    </source>
</evidence>
<dbReference type="AlphaFoldDB" id="A0A0K0E539"/>
<dbReference type="GO" id="GO:0003881">
    <property type="term" value="F:CDP-diacylglycerol-inositol 3-phosphatidyltransferase activity"/>
    <property type="evidence" value="ECO:0007669"/>
    <property type="project" value="UniProtKB-UniRule"/>
</dbReference>
<evidence type="ECO:0000256" key="10">
    <source>
        <dbReference type="ARBA" id="ARBA00022842"/>
    </source>
</evidence>
<evidence type="ECO:0000256" key="1">
    <source>
        <dbReference type="ARBA" id="ARBA00001936"/>
    </source>
</evidence>
<keyword evidence="9" id="KW-0479">Metal-binding</keyword>
<dbReference type="InterPro" id="IPR000462">
    <property type="entry name" value="CDP-OH_P_trans"/>
</dbReference>
<evidence type="ECO:0000313" key="21">
    <source>
        <dbReference type="Proteomes" id="UP000035681"/>
    </source>
</evidence>
<dbReference type="Pfam" id="PF01066">
    <property type="entry name" value="CDP-OH_P_transf"/>
    <property type="match status" value="1"/>
</dbReference>
<comment type="cofactor">
    <cofactor evidence="2">
        <name>Mg(2+)</name>
        <dbReference type="ChEBI" id="CHEBI:18420"/>
    </cofactor>
</comment>
<reference evidence="22" key="1">
    <citation type="submission" date="2015-08" db="UniProtKB">
        <authorList>
            <consortium name="WormBaseParasite"/>
        </authorList>
    </citation>
    <scope>IDENTIFICATION</scope>
</reference>
<keyword evidence="12 18" id="KW-0443">Lipid metabolism</keyword>
<comment type="catalytic activity">
    <reaction evidence="18">
        <text>a CDP-1,2-diacyl-sn-glycerol + myo-inositol = a 1,2-diacyl-sn-glycero-3-phospho-(1D-myo-inositol) + CMP + H(+)</text>
        <dbReference type="Rhea" id="RHEA:11580"/>
        <dbReference type="ChEBI" id="CHEBI:15378"/>
        <dbReference type="ChEBI" id="CHEBI:17268"/>
        <dbReference type="ChEBI" id="CHEBI:57880"/>
        <dbReference type="ChEBI" id="CHEBI:58332"/>
        <dbReference type="ChEBI" id="CHEBI:60377"/>
        <dbReference type="EC" id="2.7.8.11"/>
    </reaction>
</comment>
<dbReference type="PROSITE" id="PS00379">
    <property type="entry name" value="CDP_ALCOHOL_P_TRANSF"/>
    <property type="match status" value="1"/>
</dbReference>
<proteinExistence type="inferred from homology"/>
<keyword evidence="21" id="KW-1185">Reference proteome</keyword>
<evidence type="ECO:0000256" key="13">
    <source>
        <dbReference type="ARBA" id="ARBA00023136"/>
    </source>
</evidence>
<keyword evidence="16 18" id="KW-1208">Phospholipid metabolism</keyword>
<evidence type="ECO:0000256" key="17">
    <source>
        <dbReference type="ARBA" id="ARBA00070582"/>
    </source>
</evidence>
<feature type="transmembrane region" description="Helical" evidence="20">
    <location>
        <begin position="137"/>
        <end position="157"/>
    </location>
</feature>
<evidence type="ECO:0000256" key="16">
    <source>
        <dbReference type="ARBA" id="ARBA00023264"/>
    </source>
</evidence>
<accession>A0A0K0E539</accession>
<feature type="transmembrane region" description="Helical" evidence="20">
    <location>
        <begin position="7"/>
        <end position="26"/>
    </location>
</feature>
<keyword evidence="10" id="KW-0460">Magnesium</keyword>
<evidence type="ECO:0000256" key="6">
    <source>
        <dbReference type="ARBA" id="ARBA00022516"/>
    </source>
</evidence>
<evidence type="ECO:0000313" key="22">
    <source>
        <dbReference type="WBParaSite" id="SSTP_0000462200.1"/>
    </source>
</evidence>
<dbReference type="GO" id="GO:0046872">
    <property type="term" value="F:metal ion binding"/>
    <property type="evidence" value="ECO:0007669"/>
    <property type="project" value="UniProtKB-KW"/>
</dbReference>
<dbReference type="GO" id="GO:0006661">
    <property type="term" value="P:phosphatidylinositol biosynthetic process"/>
    <property type="evidence" value="ECO:0007669"/>
    <property type="project" value="TreeGrafter"/>
</dbReference>
<comment type="subcellular location">
    <subcellularLocation>
        <location evidence="3">Membrane</location>
        <topology evidence="3">Multi-pass membrane protein</topology>
    </subcellularLocation>
</comment>
<evidence type="ECO:0000256" key="5">
    <source>
        <dbReference type="ARBA" id="ARBA00013212"/>
    </source>
</evidence>
<dbReference type="EC" id="2.7.8.11" evidence="5 18"/>
<evidence type="ECO:0000256" key="15">
    <source>
        <dbReference type="ARBA" id="ARBA00023211"/>
    </source>
</evidence>
<dbReference type="InterPro" id="IPR048254">
    <property type="entry name" value="CDP_ALCOHOL_P_TRANSF_CS"/>
</dbReference>
<name>A0A0K0E539_STRER</name>
<keyword evidence="13 18" id="KW-0472">Membrane</keyword>
<dbReference type="WBParaSite" id="TCONS_00007442.p1">
    <property type="protein sequence ID" value="TCONS_00007442.p1"/>
    <property type="gene ID" value="XLOC_005474"/>
</dbReference>
<keyword evidence="15" id="KW-0464">Manganese</keyword>
<keyword evidence="8 20" id="KW-0812">Transmembrane</keyword>
<dbReference type="PANTHER" id="PTHR15362:SF4">
    <property type="entry name" value="CDP-DIACYLGLYCEROL--INOSITOL 3-PHOSPHATIDYLTRANSFERASE"/>
    <property type="match status" value="1"/>
</dbReference>
<feature type="transmembrane region" description="Helical" evidence="20">
    <location>
        <begin position="163"/>
        <end position="183"/>
    </location>
</feature>
<dbReference type="Gene3D" id="1.20.120.1760">
    <property type="match status" value="1"/>
</dbReference>
<dbReference type="GO" id="GO:0016020">
    <property type="term" value="C:membrane"/>
    <property type="evidence" value="ECO:0007669"/>
    <property type="project" value="UniProtKB-SubCell"/>
</dbReference>